<feature type="compositionally biased region" description="Basic residues" evidence="3">
    <location>
        <begin position="1"/>
        <end position="12"/>
    </location>
</feature>
<feature type="transmembrane region" description="Helical" evidence="4">
    <location>
        <begin position="421"/>
        <end position="439"/>
    </location>
</feature>
<feature type="region of interest" description="Disordered" evidence="3">
    <location>
        <begin position="516"/>
        <end position="542"/>
    </location>
</feature>
<name>A0ABW4JCE0_9BACL</name>
<proteinExistence type="inferred from homology"/>
<comment type="similarity">
    <text evidence="1">Belongs to the GerABKA family.</text>
</comment>
<evidence type="ECO:0000313" key="5">
    <source>
        <dbReference type="EMBL" id="MFD1674011.1"/>
    </source>
</evidence>
<accession>A0ABW4JCE0</accession>
<feature type="region of interest" description="Disordered" evidence="3">
    <location>
        <begin position="1"/>
        <end position="29"/>
    </location>
</feature>
<keyword evidence="4" id="KW-1133">Transmembrane helix</keyword>
<feature type="transmembrane region" description="Helical" evidence="4">
    <location>
        <begin position="323"/>
        <end position="342"/>
    </location>
</feature>
<sequence>MRTHTRRGRHRIKLYESKQTDTHDTHASNDEVSSEIPLFDRLEWNLEFFRSVFDHSSDVIFHDFRILDGRDAVIIYIDVLSDTKLIDSDILSPLTKAENPFKESVPTLSLEAIAKDYITISSTQQVRTFSDAIRMIVKETNVLLLVDHEAGALALCAGGGEDRGIQEPNTEAVIRGPREGFNESVRTSLSLLRRRLRTEHFKIENLEVGKYTKTKVKICYIEGIVEPGVVEEVRTRLNRIEIDGIIDSGYIEELIEDNAYSPFPQVQNTERPDVVTAALLEGKVSIMTDGSPFALIVPCNLWGAIQASEDYYERYMIANAIRFLRYGFLFINLYLPSLYVAITTFHQELLPEKALLSIAAAREVTPFPAVVEAFIMEITFEALREAGVRLPKTVGSTISIVGALVIGQAAVQAGIVSAPMVIVVSITGIGSFVIPRYNFAITLRLLRFPMILLAAFLGIFGVVVGTLAIVIHLSGLRSFGVPYLSPVSPFTKGGMKDVMIRVPQWAMQLRPRQTSKLNLRRQTDATRPRNRMPGLPKRKPQS</sequence>
<organism evidence="5 6">
    <name type="scientific">Alicyclobacillus fodiniaquatilis</name>
    <dbReference type="NCBI Taxonomy" id="1661150"/>
    <lineage>
        <taxon>Bacteria</taxon>
        <taxon>Bacillati</taxon>
        <taxon>Bacillota</taxon>
        <taxon>Bacilli</taxon>
        <taxon>Bacillales</taxon>
        <taxon>Alicyclobacillaceae</taxon>
        <taxon>Alicyclobacillus</taxon>
    </lineage>
</organism>
<evidence type="ECO:0000256" key="4">
    <source>
        <dbReference type="SAM" id="Phobius"/>
    </source>
</evidence>
<dbReference type="PANTHER" id="PTHR22550:SF5">
    <property type="entry name" value="LEUCINE ZIPPER PROTEIN 4"/>
    <property type="match status" value="1"/>
</dbReference>
<keyword evidence="4" id="KW-0812">Transmembrane</keyword>
<keyword evidence="2 4" id="KW-0472">Membrane</keyword>
<dbReference type="InterPro" id="IPR050768">
    <property type="entry name" value="UPF0353/GerABKA_families"/>
</dbReference>
<dbReference type="PANTHER" id="PTHR22550">
    <property type="entry name" value="SPORE GERMINATION PROTEIN"/>
    <property type="match status" value="1"/>
</dbReference>
<dbReference type="RefSeq" id="WP_377941676.1">
    <property type="nucleotide sequence ID" value="NZ_JBHUCX010000014.1"/>
</dbReference>
<feature type="transmembrane region" description="Helical" evidence="4">
    <location>
        <begin position="451"/>
        <end position="473"/>
    </location>
</feature>
<dbReference type="Pfam" id="PF03323">
    <property type="entry name" value="GerA"/>
    <property type="match status" value="1"/>
</dbReference>
<evidence type="ECO:0000256" key="3">
    <source>
        <dbReference type="SAM" id="MobiDB-lite"/>
    </source>
</evidence>
<feature type="compositionally biased region" description="Basic and acidic residues" evidence="3">
    <location>
        <begin position="13"/>
        <end position="29"/>
    </location>
</feature>
<dbReference type="PIRSF" id="PIRSF005690">
    <property type="entry name" value="GerBA"/>
    <property type="match status" value="1"/>
</dbReference>
<comment type="caution">
    <text evidence="5">The sequence shown here is derived from an EMBL/GenBank/DDBJ whole genome shotgun (WGS) entry which is preliminary data.</text>
</comment>
<reference evidence="6" key="1">
    <citation type="journal article" date="2019" name="Int. J. Syst. Evol. Microbiol.">
        <title>The Global Catalogue of Microorganisms (GCM) 10K type strain sequencing project: providing services to taxonomists for standard genome sequencing and annotation.</title>
        <authorList>
            <consortium name="The Broad Institute Genomics Platform"/>
            <consortium name="The Broad Institute Genome Sequencing Center for Infectious Disease"/>
            <person name="Wu L."/>
            <person name="Ma J."/>
        </authorList>
    </citation>
    <scope>NUCLEOTIDE SEQUENCE [LARGE SCALE GENOMIC DNA]</scope>
    <source>
        <strain evidence="6">CGMCC 1.12286</strain>
    </source>
</reference>
<evidence type="ECO:0000256" key="1">
    <source>
        <dbReference type="ARBA" id="ARBA00005278"/>
    </source>
</evidence>
<evidence type="ECO:0000256" key="2">
    <source>
        <dbReference type="ARBA" id="ARBA00023136"/>
    </source>
</evidence>
<dbReference type="Proteomes" id="UP001597079">
    <property type="component" value="Unassembled WGS sequence"/>
</dbReference>
<gene>
    <name evidence="5" type="ORF">ACFSB2_04710</name>
</gene>
<dbReference type="InterPro" id="IPR004995">
    <property type="entry name" value="Spore_Ger"/>
</dbReference>
<evidence type="ECO:0000313" key="6">
    <source>
        <dbReference type="Proteomes" id="UP001597079"/>
    </source>
</evidence>
<keyword evidence="6" id="KW-1185">Reference proteome</keyword>
<protein>
    <submittedName>
        <fullName evidence="5">Spore germination protein</fullName>
    </submittedName>
</protein>
<dbReference type="EMBL" id="JBHUCX010000014">
    <property type="protein sequence ID" value="MFD1674011.1"/>
    <property type="molecule type" value="Genomic_DNA"/>
</dbReference>